<protein>
    <submittedName>
        <fullName evidence="1">Uncharacterized protein</fullName>
    </submittedName>
</protein>
<evidence type="ECO:0000313" key="1">
    <source>
        <dbReference type="EMBL" id="PSL36295.1"/>
    </source>
</evidence>
<name>A0A2P8GQS9_9BACL</name>
<proteinExistence type="predicted"/>
<reference evidence="1 2" key="1">
    <citation type="submission" date="2018-03" db="EMBL/GenBank/DDBJ databases">
        <title>Genomic Encyclopedia of Type Strains, Phase III (KMG-III): the genomes of soil and plant-associated and newly described type strains.</title>
        <authorList>
            <person name="Whitman W."/>
        </authorList>
    </citation>
    <scope>NUCLEOTIDE SEQUENCE [LARGE SCALE GENOMIC DNA]</scope>
    <source>
        <strain evidence="1 2">CGMCC 1.12259</strain>
    </source>
</reference>
<dbReference type="AlphaFoldDB" id="A0A2P8GQS9"/>
<keyword evidence="2" id="KW-1185">Reference proteome</keyword>
<organism evidence="1 2">
    <name type="scientific">Planomicrobium soli</name>
    <dbReference type="NCBI Taxonomy" id="1176648"/>
    <lineage>
        <taxon>Bacteria</taxon>
        <taxon>Bacillati</taxon>
        <taxon>Bacillota</taxon>
        <taxon>Bacilli</taxon>
        <taxon>Bacillales</taxon>
        <taxon>Caryophanaceae</taxon>
        <taxon>Planomicrobium</taxon>
    </lineage>
</organism>
<dbReference type="EMBL" id="PYAT01000007">
    <property type="protein sequence ID" value="PSL36295.1"/>
    <property type="molecule type" value="Genomic_DNA"/>
</dbReference>
<comment type="caution">
    <text evidence="1">The sequence shown here is derived from an EMBL/GenBank/DDBJ whole genome shotgun (WGS) entry which is preliminary data.</text>
</comment>
<sequence length="45" mass="5034">MLFDPDESKIAVEPYANFIKTANGNKKSGIFIADEENQIVGYLEI</sequence>
<accession>A0A2P8GQS9</accession>
<gene>
    <name evidence="1" type="ORF">B0H99_107116</name>
</gene>
<evidence type="ECO:0000313" key="2">
    <source>
        <dbReference type="Proteomes" id="UP000242682"/>
    </source>
</evidence>
<dbReference type="Proteomes" id="UP000242682">
    <property type="component" value="Unassembled WGS sequence"/>
</dbReference>